<protein>
    <submittedName>
        <fullName evidence="2">BnaCnng07480D protein</fullName>
    </submittedName>
</protein>
<evidence type="ECO:0000313" key="3">
    <source>
        <dbReference type="Proteomes" id="UP000028999"/>
    </source>
</evidence>
<dbReference type="PaxDb" id="3708-A0A078H5F3"/>
<dbReference type="Gramene" id="CDY33830">
    <property type="protein sequence ID" value="CDY33830"/>
    <property type="gene ID" value="GSBRNA2T00055286001"/>
</dbReference>
<dbReference type="KEGG" id="bna:106410377"/>
<sequence>MAAEDQLPETLKPFFHRATEAQERLARLEAALASTKTDVPDAELVEKITQMQSKLEEANKTVKQEKDKVEKLTSENEKQRYRILHLVRALEHADEKLEKLSK</sequence>
<organism evidence="2 3">
    <name type="scientific">Brassica napus</name>
    <name type="common">Rape</name>
    <dbReference type="NCBI Taxonomy" id="3708"/>
    <lineage>
        <taxon>Eukaryota</taxon>
        <taxon>Viridiplantae</taxon>
        <taxon>Streptophyta</taxon>
        <taxon>Embryophyta</taxon>
        <taxon>Tracheophyta</taxon>
        <taxon>Spermatophyta</taxon>
        <taxon>Magnoliopsida</taxon>
        <taxon>eudicotyledons</taxon>
        <taxon>Gunneridae</taxon>
        <taxon>Pentapetalae</taxon>
        <taxon>rosids</taxon>
        <taxon>malvids</taxon>
        <taxon>Brassicales</taxon>
        <taxon>Brassicaceae</taxon>
        <taxon>Brassiceae</taxon>
        <taxon>Brassica</taxon>
    </lineage>
</organism>
<evidence type="ECO:0000256" key="1">
    <source>
        <dbReference type="SAM" id="Coils"/>
    </source>
</evidence>
<keyword evidence="1" id="KW-0175">Coiled coil</keyword>
<evidence type="ECO:0000313" key="2">
    <source>
        <dbReference type="EMBL" id="CDY33830.1"/>
    </source>
</evidence>
<feature type="coiled-coil region" evidence="1">
    <location>
        <begin position="18"/>
        <end position="82"/>
    </location>
</feature>
<dbReference type="PANTHER" id="PTHR38377:SF1">
    <property type="entry name" value="THREONINE-TRNA LIGASE 2"/>
    <property type="match status" value="1"/>
</dbReference>
<dbReference type="GeneID" id="106410377"/>
<accession>A0A078H5F3</accession>
<proteinExistence type="predicted"/>
<keyword evidence="3" id="KW-1185">Reference proteome</keyword>
<dbReference type="Proteomes" id="UP000028999">
    <property type="component" value="Unassembled WGS sequence"/>
</dbReference>
<reference evidence="2 3" key="1">
    <citation type="journal article" date="2014" name="Science">
        <title>Plant genetics. Early allopolyploid evolution in the post-Neolithic Brassica napus oilseed genome.</title>
        <authorList>
            <person name="Chalhoub B."/>
            <person name="Denoeud F."/>
            <person name="Liu S."/>
            <person name="Parkin I.A."/>
            <person name="Tang H."/>
            <person name="Wang X."/>
            <person name="Chiquet J."/>
            <person name="Belcram H."/>
            <person name="Tong C."/>
            <person name="Samans B."/>
            <person name="Correa M."/>
            <person name="Da Silva C."/>
            <person name="Just J."/>
            <person name="Falentin C."/>
            <person name="Koh C.S."/>
            <person name="Le Clainche I."/>
            <person name="Bernard M."/>
            <person name="Bento P."/>
            <person name="Noel B."/>
            <person name="Labadie K."/>
            <person name="Alberti A."/>
            <person name="Charles M."/>
            <person name="Arnaud D."/>
            <person name="Guo H."/>
            <person name="Daviaud C."/>
            <person name="Alamery S."/>
            <person name="Jabbari K."/>
            <person name="Zhao M."/>
            <person name="Edger P.P."/>
            <person name="Chelaifa H."/>
            <person name="Tack D."/>
            <person name="Lassalle G."/>
            <person name="Mestiri I."/>
            <person name="Schnel N."/>
            <person name="Le Paslier M.C."/>
            <person name="Fan G."/>
            <person name="Renault V."/>
            <person name="Bayer P.E."/>
            <person name="Golicz A.A."/>
            <person name="Manoli S."/>
            <person name="Lee T.H."/>
            <person name="Thi V.H."/>
            <person name="Chalabi S."/>
            <person name="Hu Q."/>
            <person name="Fan C."/>
            <person name="Tollenaere R."/>
            <person name="Lu Y."/>
            <person name="Battail C."/>
            <person name="Shen J."/>
            <person name="Sidebottom C.H."/>
            <person name="Wang X."/>
            <person name="Canaguier A."/>
            <person name="Chauveau A."/>
            <person name="Berard A."/>
            <person name="Deniot G."/>
            <person name="Guan M."/>
            <person name="Liu Z."/>
            <person name="Sun F."/>
            <person name="Lim Y.P."/>
            <person name="Lyons E."/>
            <person name="Town C.D."/>
            <person name="Bancroft I."/>
            <person name="Wang X."/>
            <person name="Meng J."/>
            <person name="Ma J."/>
            <person name="Pires J.C."/>
            <person name="King G.J."/>
            <person name="Brunel D."/>
            <person name="Delourme R."/>
            <person name="Renard M."/>
            <person name="Aury J.M."/>
            <person name="Adams K.L."/>
            <person name="Batley J."/>
            <person name="Snowdon R.J."/>
            <person name="Tost J."/>
            <person name="Edwards D."/>
            <person name="Zhou Y."/>
            <person name="Hua W."/>
            <person name="Sharpe A.G."/>
            <person name="Paterson A.H."/>
            <person name="Guan C."/>
            <person name="Wincker P."/>
        </authorList>
    </citation>
    <scope>NUCLEOTIDE SEQUENCE [LARGE SCALE GENOMIC DNA]</scope>
    <source>
        <strain evidence="3">cv. Darmor-bzh</strain>
    </source>
</reference>
<name>A0A078H5F3_BRANA</name>
<dbReference type="PANTHER" id="PTHR38377">
    <property type="entry name" value="THREONINE-TRNA LIGASE 2"/>
    <property type="match status" value="1"/>
</dbReference>
<dbReference type="OrthoDB" id="2405052at2759"/>
<dbReference type="AlphaFoldDB" id="A0A078H5F3"/>
<gene>
    <name evidence="2" type="primary">BnaCnng07480D</name>
    <name evidence="2" type="ORF">GSBRNA2T00055286001</name>
</gene>
<dbReference type="OMA" id="KPFHERA"/>
<dbReference type="RefSeq" id="XP_013706322.1">
    <property type="nucleotide sequence ID" value="XM_013850868.3"/>
</dbReference>
<dbReference type="SMR" id="A0A078H5F3"/>
<dbReference type="EMBL" id="LK032322">
    <property type="protein sequence ID" value="CDY33830.1"/>
    <property type="molecule type" value="Genomic_DNA"/>
</dbReference>